<dbReference type="OrthoDB" id="8192785at2759"/>
<gene>
    <name evidence="3" type="primary">LOC117642190</name>
</gene>
<keyword evidence="2" id="KW-1185">Reference proteome</keyword>
<dbReference type="PANTHER" id="PTHR37685">
    <property type="entry name" value="GEO11136P1-RELATED"/>
    <property type="match status" value="1"/>
</dbReference>
<feature type="signal peptide" evidence="1">
    <location>
        <begin position="1"/>
        <end position="17"/>
    </location>
</feature>
<evidence type="ECO:0000313" key="3">
    <source>
        <dbReference type="RefSeq" id="XP_034236017.1"/>
    </source>
</evidence>
<dbReference type="KEGG" id="tpal:117642190"/>
<sequence length="157" mass="17301">MFARAVALLALVACCAAASLPETKDPKDLALGFHEGDELAREQRSVQDFLKTLGPSPAALKGSKDQSFNIGGLYQYDRQLQTSTVYKSRSFLSVNTKELSLSGPYIIHCIQVVDLKKDGMNAAVTVQRGGIGQRQVTLKFKSRRGEDINYMVIFWGQ</sequence>
<reference evidence="3" key="1">
    <citation type="submission" date="2025-08" db="UniProtKB">
        <authorList>
            <consortium name="RefSeq"/>
        </authorList>
    </citation>
    <scope>IDENTIFICATION</scope>
    <source>
        <tissue evidence="3">Total insect</tissue>
    </source>
</reference>
<name>A0A6P8YPI0_THRPL</name>
<dbReference type="PANTHER" id="PTHR37685:SF1">
    <property type="entry name" value="GEO11136P1-RELATED"/>
    <property type="match status" value="1"/>
</dbReference>
<dbReference type="InterPro" id="IPR031734">
    <property type="entry name" value="MBF2"/>
</dbReference>
<accession>A0A6P8YPI0</accession>
<evidence type="ECO:0000313" key="2">
    <source>
        <dbReference type="Proteomes" id="UP000515158"/>
    </source>
</evidence>
<dbReference type="GeneID" id="117642190"/>
<evidence type="ECO:0000256" key="1">
    <source>
        <dbReference type="SAM" id="SignalP"/>
    </source>
</evidence>
<keyword evidence="1" id="KW-0732">Signal</keyword>
<dbReference type="FunCoup" id="A0A6P8YPI0">
    <property type="interactions" value="2"/>
</dbReference>
<protein>
    <submittedName>
        <fullName evidence="3">Uncharacterized protein LOC117642190</fullName>
    </submittedName>
</protein>
<organism evidence="3">
    <name type="scientific">Thrips palmi</name>
    <name type="common">Melon thrips</name>
    <dbReference type="NCBI Taxonomy" id="161013"/>
    <lineage>
        <taxon>Eukaryota</taxon>
        <taxon>Metazoa</taxon>
        <taxon>Ecdysozoa</taxon>
        <taxon>Arthropoda</taxon>
        <taxon>Hexapoda</taxon>
        <taxon>Insecta</taxon>
        <taxon>Pterygota</taxon>
        <taxon>Neoptera</taxon>
        <taxon>Paraneoptera</taxon>
        <taxon>Thysanoptera</taxon>
        <taxon>Terebrantia</taxon>
        <taxon>Thripoidea</taxon>
        <taxon>Thripidae</taxon>
        <taxon>Thrips</taxon>
    </lineage>
</organism>
<dbReference type="InParanoid" id="A0A6P8YPI0"/>
<dbReference type="Proteomes" id="UP000515158">
    <property type="component" value="Unplaced"/>
</dbReference>
<dbReference type="RefSeq" id="XP_034236017.1">
    <property type="nucleotide sequence ID" value="XM_034380126.1"/>
</dbReference>
<proteinExistence type="predicted"/>
<feature type="chain" id="PRO_5027818835" evidence="1">
    <location>
        <begin position="18"/>
        <end position="157"/>
    </location>
</feature>
<dbReference type="AlphaFoldDB" id="A0A6P8YPI0"/>
<dbReference type="Pfam" id="PF15868">
    <property type="entry name" value="MBF2"/>
    <property type="match status" value="1"/>
</dbReference>